<keyword evidence="7" id="KW-1185">Reference proteome</keyword>
<evidence type="ECO:0000256" key="4">
    <source>
        <dbReference type="PROSITE-ProRule" id="PRU00409"/>
    </source>
</evidence>
<sequence length="414" mass="44486">MRRPHILVIHRSRGPIAPYLERIDHTVHTVTYVCAAQVLHRIPRHAAAEVVVFDGHEPVDDAVRGLIGRHGVPERLVAISETDLLTAAQLRAEFGIAGDLPAHALPFRDKLVMYDTVAASGVPVPAYGNVNSVDDVAEFAQRHGFPVLLKPRLGAASLGIVRLSAPADLAGLSDLDGEPFLVQRFCPDETGSIDGVWTGSELGPWRGSRYIHSCLDFANGEHSWGTVDIDDHSLNEQLATFASAVLTALSTGVPTVFHLELFLGPADAPRLQLLEVAGRIPGAEATHLWREVHGYDLVGTAIDIQMGRRPAARPLPDGPVAGQLLVRPRVRPPCMVTTARLDVAPDHAPYHSAIPTVGHAITETEGYVGIGASFRFRGDSSHTVAAAITSTLSGFRMDCATAEFTAELPEPQPR</sequence>
<dbReference type="Gene3D" id="3.40.50.20">
    <property type="match status" value="1"/>
</dbReference>
<dbReference type="Gene3D" id="3.30.1490.20">
    <property type="entry name" value="ATP-grasp fold, A domain"/>
    <property type="match status" value="1"/>
</dbReference>
<dbReference type="InterPro" id="IPR013815">
    <property type="entry name" value="ATP_grasp_subdomain_1"/>
</dbReference>
<dbReference type="InterPro" id="IPR052032">
    <property type="entry name" value="ATP-dep_AA_Ligase"/>
</dbReference>
<evidence type="ECO:0000313" key="7">
    <source>
        <dbReference type="Proteomes" id="UP000733379"/>
    </source>
</evidence>
<keyword evidence="2 4" id="KW-0547">Nucleotide-binding</keyword>
<organism evidence="6 7">
    <name type="scientific">Nocardia albiluteola</name>
    <dbReference type="NCBI Taxonomy" id="2842303"/>
    <lineage>
        <taxon>Bacteria</taxon>
        <taxon>Bacillati</taxon>
        <taxon>Actinomycetota</taxon>
        <taxon>Actinomycetes</taxon>
        <taxon>Mycobacteriales</taxon>
        <taxon>Nocardiaceae</taxon>
        <taxon>Nocardia</taxon>
    </lineage>
</organism>
<dbReference type="PANTHER" id="PTHR43585">
    <property type="entry name" value="FUMIPYRROLE BIOSYNTHESIS PROTEIN C"/>
    <property type="match status" value="1"/>
</dbReference>
<accession>A0ABS6AZX5</accession>
<evidence type="ECO:0000259" key="5">
    <source>
        <dbReference type="PROSITE" id="PS50975"/>
    </source>
</evidence>
<dbReference type="PROSITE" id="PS50975">
    <property type="entry name" value="ATP_GRASP"/>
    <property type="match status" value="1"/>
</dbReference>
<comment type="caution">
    <text evidence="6">The sequence shown here is derived from an EMBL/GenBank/DDBJ whole genome shotgun (WGS) entry which is preliminary data.</text>
</comment>
<feature type="domain" description="ATP-grasp" evidence="5">
    <location>
        <begin position="114"/>
        <end position="306"/>
    </location>
</feature>
<dbReference type="PANTHER" id="PTHR43585:SF2">
    <property type="entry name" value="ATP-GRASP ENZYME FSQD"/>
    <property type="match status" value="1"/>
</dbReference>
<proteinExistence type="predicted"/>
<evidence type="ECO:0000256" key="3">
    <source>
        <dbReference type="ARBA" id="ARBA00022840"/>
    </source>
</evidence>
<reference evidence="6 7" key="1">
    <citation type="submission" date="2021-06" db="EMBL/GenBank/DDBJ databases">
        <title>Actinomycetes sequencing.</title>
        <authorList>
            <person name="Shan Q."/>
        </authorList>
    </citation>
    <scope>NUCLEOTIDE SEQUENCE [LARGE SCALE GENOMIC DNA]</scope>
    <source>
        <strain evidence="6 7">NEAU-G5</strain>
    </source>
</reference>
<dbReference type="InterPro" id="IPR011761">
    <property type="entry name" value="ATP-grasp"/>
</dbReference>
<name>A0ABS6AZX5_9NOCA</name>
<keyword evidence="3 4" id="KW-0067">ATP-binding</keyword>
<protein>
    <recommendedName>
        <fullName evidence="5">ATP-grasp domain-containing protein</fullName>
    </recommendedName>
</protein>
<evidence type="ECO:0000256" key="2">
    <source>
        <dbReference type="ARBA" id="ARBA00022741"/>
    </source>
</evidence>
<dbReference type="Gene3D" id="3.30.470.20">
    <property type="entry name" value="ATP-grasp fold, B domain"/>
    <property type="match status" value="1"/>
</dbReference>
<dbReference type="Proteomes" id="UP000733379">
    <property type="component" value="Unassembled WGS sequence"/>
</dbReference>
<dbReference type="RefSeq" id="WP_215918308.1">
    <property type="nucleotide sequence ID" value="NZ_JAHKNI010000005.1"/>
</dbReference>
<evidence type="ECO:0000256" key="1">
    <source>
        <dbReference type="ARBA" id="ARBA00022598"/>
    </source>
</evidence>
<gene>
    <name evidence="6" type="ORF">KO481_18065</name>
</gene>
<dbReference type="SUPFAM" id="SSF56059">
    <property type="entry name" value="Glutathione synthetase ATP-binding domain-like"/>
    <property type="match status" value="1"/>
</dbReference>
<keyword evidence="1" id="KW-0436">Ligase</keyword>
<evidence type="ECO:0000313" key="6">
    <source>
        <dbReference type="EMBL" id="MBU3063428.1"/>
    </source>
</evidence>
<dbReference type="EMBL" id="JAHKNI010000005">
    <property type="protein sequence ID" value="MBU3063428.1"/>
    <property type="molecule type" value="Genomic_DNA"/>
</dbReference>